<evidence type="ECO:0000256" key="2">
    <source>
        <dbReference type="SAM" id="Phobius"/>
    </source>
</evidence>
<name>A0A6A5SKN6_9PLEO</name>
<keyword evidence="2" id="KW-0812">Transmembrane</keyword>
<feature type="transmembrane region" description="Helical" evidence="2">
    <location>
        <begin position="412"/>
        <end position="437"/>
    </location>
</feature>
<keyword evidence="5" id="KW-0378">Hydrolase</keyword>
<keyword evidence="2" id="KW-0472">Membrane</keyword>
<feature type="domain" description="Peptidase A1" evidence="4">
    <location>
        <begin position="45"/>
        <end position="376"/>
    </location>
</feature>
<feature type="signal peptide" evidence="3">
    <location>
        <begin position="1"/>
        <end position="20"/>
    </location>
</feature>
<keyword evidence="5" id="KW-0645">Protease</keyword>
<dbReference type="PROSITE" id="PS51767">
    <property type="entry name" value="PEPTIDASE_A1"/>
    <property type="match status" value="1"/>
</dbReference>
<dbReference type="GO" id="GO:0004190">
    <property type="term" value="F:aspartic-type endopeptidase activity"/>
    <property type="evidence" value="ECO:0007669"/>
    <property type="project" value="InterPro"/>
</dbReference>
<evidence type="ECO:0000313" key="6">
    <source>
        <dbReference type="Proteomes" id="UP000800038"/>
    </source>
</evidence>
<sequence>MASLVFYLSATVLLAQSTVAFNCSKQPIYVDIHKRAVHDSPVFQYGSFIGLGTPAQNQSLWPSLAQNHTSFASKDYCKNNTTLKDCNKSTGGFFNNEDSTSFVEIQNFQTLDQAQDKLSGFFGQDTLRLYTHYFETDGASQTLLVNSTIEVADEGSIIPGRVGMGSSSTVLRDLAARDMIAGKTYSLYIGQGFDRAGGSVNGSNVFGGYDSGRFTGVPHKYPMNIANVNPMSVRIKDIVISSSNDNANVSLFDNTVFTDMKSRPADFEAQITTEQFPISFPYQITKNFMDRLGAEQDNTWGDNSLKLKNAFNGTLSIVLEDGFTITLPSEVLMNASNITPIQSRDEKSIDPFYLGAAFLGQVYLMADYETNNFFLAPAVQKNNMVMPQTFCPKSTPLAYVRPQQSSWQKQGLIGAVVGGVIGGLGIIAASCCIWITWMRRKDERRLKRELKKNSQMKMEQMDIEEAPTFDPPPTSMNAAKAMFWRKNKPGMTF</sequence>
<dbReference type="InterPro" id="IPR001461">
    <property type="entry name" value="Aspartic_peptidase_A1"/>
</dbReference>
<dbReference type="AlphaFoldDB" id="A0A6A5SKN6"/>
<dbReference type="OrthoDB" id="5361565at2759"/>
<protein>
    <submittedName>
        <fullName evidence="5">Acid protease</fullName>
    </submittedName>
</protein>
<dbReference type="Gene3D" id="2.40.70.10">
    <property type="entry name" value="Acid Proteases"/>
    <property type="match status" value="2"/>
</dbReference>
<comment type="similarity">
    <text evidence="1">Belongs to the peptidase A1 family.</text>
</comment>
<keyword evidence="3" id="KW-0732">Signal</keyword>
<evidence type="ECO:0000259" key="4">
    <source>
        <dbReference type="PROSITE" id="PS51767"/>
    </source>
</evidence>
<dbReference type="GO" id="GO:0000324">
    <property type="term" value="C:fungal-type vacuole"/>
    <property type="evidence" value="ECO:0007669"/>
    <property type="project" value="TreeGrafter"/>
</dbReference>
<dbReference type="SUPFAM" id="SSF50630">
    <property type="entry name" value="Acid proteases"/>
    <property type="match status" value="1"/>
</dbReference>
<proteinExistence type="inferred from homology"/>
<dbReference type="Proteomes" id="UP000800038">
    <property type="component" value="Unassembled WGS sequence"/>
</dbReference>
<keyword evidence="2" id="KW-1133">Transmembrane helix</keyword>
<dbReference type="InterPro" id="IPR021109">
    <property type="entry name" value="Peptidase_aspartic_dom_sf"/>
</dbReference>
<dbReference type="PANTHER" id="PTHR47966:SF51">
    <property type="entry name" value="BETA-SITE APP-CLEAVING ENZYME, ISOFORM A-RELATED"/>
    <property type="match status" value="1"/>
</dbReference>
<gene>
    <name evidence="5" type="ORF">EJ02DRAFT_405075</name>
</gene>
<evidence type="ECO:0000256" key="3">
    <source>
        <dbReference type="SAM" id="SignalP"/>
    </source>
</evidence>
<organism evidence="5 6">
    <name type="scientific">Clathrospora elynae</name>
    <dbReference type="NCBI Taxonomy" id="706981"/>
    <lineage>
        <taxon>Eukaryota</taxon>
        <taxon>Fungi</taxon>
        <taxon>Dikarya</taxon>
        <taxon>Ascomycota</taxon>
        <taxon>Pezizomycotina</taxon>
        <taxon>Dothideomycetes</taxon>
        <taxon>Pleosporomycetidae</taxon>
        <taxon>Pleosporales</taxon>
        <taxon>Diademaceae</taxon>
        <taxon>Clathrospora</taxon>
    </lineage>
</organism>
<feature type="chain" id="PRO_5025588792" evidence="3">
    <location>
        <begin position="21"/>
        <end position="493"/>
    </location>
</feature>
<dbReference type="PANTHER" id="PTHR47966">
    <property type="entry name" value="BETA-SITE APP-CLEAVING ENZYME, ISOFORM A-RELATED"/>
    <property type="match status" value="1"/>
</dbReference>
<keyword evidence="6" id="KW-1185">Reference proteome</keyword>
<evidence type="ECO:0000313" key="5">
    <source>
        <dbReference type="EMBL" id="KAF1941181.1"/>
    </source>
</evidence>
<accession>A0A6A5SKN6</accession>
<dbReference type="EMBL" id="ML976051">
    <property type="protein sequence ID" value="KAF1941181.1"/>
    <property type="molecule type" value="Genomic_DNA"/>
</dbReference>
<evidence type="ECO:0000256" key="1">
    <source>
        <dbReference type="ARBA" id="ARBA00007447"/>
    </source>
</evidence>
<dbReference type="Pfam" id="PF00026">
    <property type="entry name" value="Asp"/>
    <property type="match status" value="1"/>
</dbReference>
<dbReference type="GO" id="GO:0006508">
    <property type="term" value="P:proteolysis"/>
    <property type="evidence" value="ECO:0007669"/>
    <property type="project" value="UniProtKB-KW"/>
</dbReference>
<reference evidence="5" key="1">
    <citation type="journal article" date="2020" name="Stud. Mycol.">
        <title>101 Dothideomycetes genomes: a test case for predicting lifestyles and emergence of pathogens.</title>
        <authorList>
            <person name="Haridas S."/>
            <person name="Albert R."/>
            <person name="Binder M."/>
            <person name="Bloem J."/>
            <person name="Labutti K."/>
            <person name="Salamov A."/>
            <person name="Andreopoulos B."/>
            <person name="Baker S."/>
            <person name="Barry K."/>
            <person name="Bills G."/>
            <person name="Bluhm B."/>
            <person name="Cannon C."/>
            <person name="Castanera R."/>
            <person name="Culley D."/>
            <person name="Daum C."/>
            <person name="Ezra D."/>
            <person name="Gonzalez J."/>
            <person name="Henrissat B."/>
            <person name="Kuo A."/>
            <person name="Liang C."/>
            <person name="Lipzen A."/>
            <person name="Lutzoni F."/>
            <person name="Magnuson J."/>
            <person name="Mondo S."/>
            <person name="Nolan M."/>
            <person name="Ohm R."/>
            <person name="Pangilinan J."/>
            <person name="Park H.-J."/>
            <person name="Ramirez L."/>
            <person name="Alfaro M."/>
            <person name="Sun H."/>
            <person name="Tritt A."/>
            <person name="Yoshinaga Y."/>
            <person name="Zwiers L.-H."/>
            <person name="Turgeon B."/>
            <person name="Goodwin S."/>
            <person name="Spatafora J."/>
            <person name="Crous P."/>
            <person name="Grigoriev I."/>
        </authorList>
    </citation>
    <scope>NUCLEOTIDE SEQUENCE</scope>
    <source>
        <strain evidence="5">CBS 161.51</strain>
    </source>
</reference>
<dbReference type="InterPro" id="IPR033121">
    <property type="entry name" value="PEPTIDASE_A1"/>
</dbReference>